<name>A0A951QLF0_9CYAN</name>
<evidence type="ECO:0008006" key="3">
    <source>
        <dbReference type="Google" id="ProtNLM"/>
    </source>
</evidence>
<dbReference type="Proteomes" id="UP000729701">
    <property type="component" value="Unassembled WGS sequence"/>
</dbReference>
<organism evidence="1 2">
    <name type="scientific">Cyanomargarita calcarea GSE-NOS-MK-12-04C</name>
    <dbReference type="NCBI Taxonomy" id="2839659"/>
    <lineage>
        <taxon>Bacteria</taxon>
        <taxon>Bacillati</taxon>
        <taxon>Cyanobacteriota</taxon>
        <taxon>Cyanophyceae</taxon>
        <taxon>Nostocales</taxon>
        <taxon>Cyanomargaritaceae</taxon>
        <taxon>Cyanomargarita</taxon>
    </lineage>
</organism>
<protein>
    <recommendedName>
        <fullName evidence="3">Terminase small subunit</fullName>
    </recommendedName>
</protein>
<evidence type="ECO:0000313" key="2">
    <source>
        <dbReference type="Proteomes" id="UP000729701"/>
    </source>
</evidence>
<evidence type="ECO:0000313" key="1">
    <source>
        <dbReference type="EMBL" id="MBW4668409.1"/>
    </source>
</evidence>
<dbReference type="EMBL" id="JAHHGZ010000012">
    <property type="protein sequence ID" value="MBW4668409.1"/>
    <property type="molecule type" value="Genomic_DNA"/>
</dbReference>
<proteinExistence type="predicted"/>
<reference evidence="1" key="2">
    <citation type="journal article" date="2022" name="Microbiol. Resour. Announc.">
        <title>Metagenome Sequencing to Explore Phylogenomics of Terrestrial Cyanobacteria.</title>
        <authorList>
            <person name="Ward R.D."/>
            <person name="Stajich J.E."/>
            <person name="Johansen J.R."/>
            <person name="Huntemann M."/>
            <person name="Clum A."/>
            <person name="Foster B."/>
            <person name="Foster B."/>
            <person name="Roux S."/>
            <person name="Palaniappan K."/>
            <person name="Varghese N."/>
            <person name="Mukherjee S."/>
            <person name="Reddy T.B.K."/>
            <person name="Daum C."/>
            <person name="Copeland A."/>
            <person name="Chen I.A."/>
            <person name="Ivanova N.N."/>
            <person name="Kyrpides N.C."/>
            <person name="Shapiro N."/>
            <person name="Eloe-Fadrosh E.A."/>
            <person name="Pietrasiak N."/>
        </authorList>
    </citation>
    <scope>NUCLEOTIDE SEQUENCE</scope>
    <source>
        <strain evidence="1">GSE-NOS-MK-12-04C</strain>
    </source>
</reference>
<comment type="caution">
    <text evidence="1">The sequence shown here is derived from an EMBL/GenBank/DDBJ whole genome shotgun (WGS) entry which is preliminary data.</text>
</comment>
<accession>A0A951QLF0</accession>
<dbReference type="AlphaFoldDB" id="A0A951QLF0"/>
<sequence>MPKKIEWDEIKKAYLEEAETYASLALRFGVGKSTIEARASAEGWAALKKGKDSGVSRSAFQGTPQKPQIRARSLTVQSIDEIEIIQDAITKLSGDLHVAEPKSAEGVAGAIAKLVELHNRLVPKTASDLADMAIELGIAPADFIRALNSKWQERA</sequence>
<reference evidence="1" key="1">
    <citation type="submission" date="2021-05" db="EMBL/GenBank/DDBJ databases">
        <authorList>
            <person name="Pietrasiak N."/>
            <person name="Ward R."/>
            <person name="Stajich J.E."/>
            <person name="Kurbessoian T."/>
        </authorList>
    </citation>
    <scope>NUCLEOTIDE SEQUENCE</scope>
    <source>
        <strain evidence="1">GSE-NOS-MK-12-04C</strain>
    </source>
</reference>
<gene>
    <name evidence="1" type="ORF">KME60_13525</name>
</gene>